<accession>S3VX55</accession>
<keyword evidence="3" id="KW-0804">Transcription</keyword>
<feature type="domain" description="HTH araC/xylS-type" evidence="5">
    <location>
        <begin position="317"/>
        <end position="416"/>
    </location>
</feature>
<keyword evidence="4" id="KW-0472">Membrane</keyword>
<evidence type="ECO:0000256" key="2">
    <source>
        <dbReference type="ARBA" id="ARBA00023125"/>
    </source>
</evidence>
<feature type="transmembrane region" description="Helical" evidence="4">
    <location>
        <begin position="263"/>
        <end position="284"/>
    </location>
</feature>
<sequence>MYWLNVAEAELCSVDSQGNYEGLYSGNETLTLWGSRSLLPHFTINLQPQEDRTYYLFLQTNENINYPIRLLPEVDYQIQIRTRSTILIIACLSILLAVGYSIYCFAYSKKPLFLTLPIHLISIGITLYFLHGREFSSLFGNENNLFRHNYFLFLGITHFTFFLYLSSWANEEAASIQKSPIFWIACFAGIFYPLITLSDFWYEHRIWILILNYGLMFFCFSKSHASLFKFKSYYESAYVGIWSVFLIFSIFKTTFHFEFYPFNWISVYGIIFYFPVFSISSTLLSREIIHRWEIEKSAIKKSHLASIDVKACVEALLRLLKREKIYLTKALKEEDVAKIMGISVHQLSEIINTEFKTSFPALLNQYRVEEAKFLLVEFPSETTANIGDMAGFSSRSAFYLEFKKMTGSNPKMFRRRNLS</sequence>
<evidence type="ECO:0000256" key="1">
    <source>
        <dbReference type="ARBA" id="ARBA00023015"/>
    </source>
</evidence>
<reference evidence="6" key="1">
    <citation type="submission" date="2013-04" db="EMBL/GenBank/DDBJ databases">
        <authorList>
            <person name="Harkins D.M."/>
            <person name="Durkin A.S."/>
            <person name="Selengut J.D."/>
            <person name="Sanka R."/>
            <person name="DePew J."/>
            <person name="Purushe J."/>
            <person name="Ahmed A."/>
            <person name="van der Linden H."/>
            <person name="Goris M.G.A."/>
            <person name="Hartskeerl R.A."/>
            <person name="Vinetz J.M."/>
            <person name="Sutton G.G."/>
            <person name="Nelson W.C."/>
            <person name="Fouts D.E."/>
        </authorList>
    </citation>
    <scope>NUCLEOTIDE SEQUENCE [LARGE SCALE GENOMIC DNA]</scope>
    <source>
        <strain evidence="6">BUT 6</strain>
    </source>
</reference>
<feature type="transmembrane region" description="Helical" evidence="4">
    <location>
        <begin position="181"/>
        <end position="198"/>
    </location>
</feature>
<keyword evidence="1" id="KW-0805">Transcription regulation</keyword>
<keyword evidence="4" id="KW-0812">Transmembrane</keyword>
<dbReference type="Pfam" id="PF12833">
    <property type="entry name" value="HTH_18"/>
    <property type="match status" value="1"/>
</dbReference>
<evidence type="ECO:0000256" key="3">
    <source>
        <dbReference type="ARBA" id="ARBA00023163"/>
    </source>
</evidence>
<dbReference type="Gene3D" id="1.10.10.60">
    <property type="entry name" value="Homeodomain-like"/>
    <property type="match status" value="1"/>
</dbReference>
<comment type="caution">
    <text evidence="6">The sequence shown here is derived from an EMBL/GenBank/DDBJ whole genome shotgun (WGS) entry which is preliminary data.</text>
</comment>
<keyword evidence="4" id="KW-1133">Transmembrane helix</keyword>
<evidence type="ECO:0000256" key="4">
    <source>
        <dbReference type="SAM" id="Phobius"/>
    </source>
</evidence>
<gene>
    <name evidence="6" type="ORF">LEP1GSC058_1168</name>
</gene>
<dbReference type="PANTHER" id="PTHR43280">
    <property type="entry name" value="ARAC-FAMILY TRANSCRIPTIONAL REGULATOR"/>
    <property type="match status" value="1"/>
</dbReference>
<dbReference type="AlphaFoldDB" id="S3VX55"/>
<dbReference type="GO" id="GO:0003700">
    <property type="term" value="F:DNA-binding transcription factor activity"/>
    <property type="evidence" value="ECO:0007669"/>
    <property type="project" value="InterPro"/>
</dbReference>
<evidence type="ECO:0000313" key="6">
    <source>
        <dbReference type="EMBL" id="EPG72727.1"/>
    </source>
</evidence>
<keyword evidence="7" id="KW-1185">Reference proteome</keyword>
<evidence type="ECO:0000313" key="7">
    <source>
        <dbReference type="Proteomes" id="UP000014540"/>
    </source>
</evidence>
<protein>
    <submittedName>
        <fullName evidence="6">DNA-binding helix-turn-helix protein</fullName>
    </submittedName>
</protein>
<feature type="transmembrane region" description="Helical" evidence="4">
    <location>
        <begin position="112"/>
        <end position="130"/>
    </location>
</feature>
<dbReference type="InterPro" id="IPR009057">
    <property type="entry name" value="Homeodomain-like_sf"/>
</dbReference>
<dbReference type="InterPro" id="IPR018060">
    <property type="entry name" value="HTH_AraC"/>
</dbReference>
<dbReference type="PROSITE" id="PS01124">
    <property type="entry name" value="HTH_ARAC_FAMILY_2"/>
    <property type="match status" value="1"/>
</dbReference>
<dbReference type="STRING" id="1193011.LEP1GSC058_1168"/>
<evidence type="ECO:0000259" key="5">
    <source>
        <dbReference type="PROSITE" id="PS01124"/>
    </source>
</evidence>
<dbReference type="SMART" id="SM00342">
    <property type="entry name" value="HTH_ARAC"/>
    <property type="match status" value="1"/>
</dbReference>
<dbReference type="Proteomes" id="UP000014540">
    <property type="component" value="Unassembled WGS sequence"/>
</dbReference>
<feature type="transmembrane region" description="Helical" evidence="4">
    <location>
        <begin position="204"/>
        <end position="221"/>
    </location>
</feature>
<dbReference type="EMBL" id="AKWZ02000011">
    <property type="protein sequence ID" value="EPG72727.1"/>
    <property type="molecule type" value="Genomic_DNA"/>
</dbReference>
<feature type="transmembrane region" description="Helical" evidence="4">
    <location>
        <begin position="150"/>
        <end position="169"/>
    </location>
</feature>
<dbReference type="GO" id="GO:0043565">
    <property type="term" value="F:sequence-specific DNA binding"/>
    <property type="evidence" value="ECO:0007669"/>
    <property type="project" value="InterPro"/>
</dbReference>
<feature type="transmembrane region" description="Helical" evidence="4">
    <location>
        <begin position="86"/>
        <end position="105"/>
    </location>
</feature>
<keyword evidence="2 6" id="KW-0238">DNA-binding</keyword>
<organism evidence="6 7">
    <name type="scientific">Leptospira fainei serovar Hurstbridge str. BUT 6</name>
    <dbReference type="NCBI Taxonomy" id="1193011"/>
    <lineage>
        <taxon>Bacteria</taxon>
        <taxon>Pseudomonadati</taxon>
        <taxon>Spirochaetota</taxon>
        <taxon>Spirochaetia</taxon>
        <taxon>Leptospirales</taxon>
        <taxon>Leptospiraceae</taxon>
        <taxon>Leptospira</taxon>
    </lineage>
</organism>
<proteinExistence type="predicted"/>
<name>S3VX55_9LEPT</name>
<dbReference type="SUPFAM" id="SSF46689">
    <property type="entry name" value="Homeodomain-like"/>
    <property type="match status" value="1"/>
</dbReference>
<dbReference type="PANTHER" id="PTHR43280:SF29">
    <property type="entry name" value="ARAC-FAMILY TRANSCRIPTIONAL REGULATOR"/>
    <property type="match status" value="1"/>
</dbReference>
<feature type="transmembrane region" description="Helical" evidence="4">
    <location>
        <begin position="233"/>
        <end position="251"/>
    </location>
</feature>